<name>A0A836HJ12_LEIEN</name>
<dbReference type="KEGG" id="lenr:94172606"/>
<dbReference type="GeneID" id="94172606"/>
<comment type="caution">
    <text evidence="1">The sequence shown here is derived from an EMBL/GenBank/DDBJ whole genome shotgun (WGS) entry which is preliminary data.</text>
</comment>
<keyword evidence="2" id="KW-1185">Reference proteome</keyword>
<dbReference type="AlphaFoldDB" id="A0A836HJ12"/>
<dbReference type="OrthoDB" id="416741at2759"/>
<evidence type="ECO:0000313" key="2">
    <source>
        <dbReference type="Proteomes" id="UP000674179"/>
    </source>
</evidence>
<sequence length="117" mass="12818">MDLVFALIYLNRPAIAVCAVGPAFSSILEQQEDDFTVVPELLTYFLPHMSCRGIPLEDRVAMVADQLITQGFRFSVAFTSPPPLRGVSRRPGTRLCDGFCSGFAEAPGERHAKKASE</sequence>
<protein>
    <submittedName>
        <fullName evidence="1">Uncharacterized protein</fullName>
    </submittedName>
</protein>
<proteinExistence type="predicted"/>
<dbReference type="Proteomes" id="UP000674179">
    <property type="component" value="Chromosome 23"/>
</dbReference>
<evidence type="ECO:0000313" key="1">
    <source>
        <dbReference type="EMBL" id="KAG5478826.1"/>
    </source>
</evidence>
<dbReference type="RefSeq" id="XP_067692884.1">
    <property type="nucleotide sequence ID" value="XM_067837096.1"/>
</dbReference>
<accession>A0A836HJ12</accession>
<dbReference type="EMBL" id="JAFHKP010000023">
    <property type="protein sequence ID" value="KAG5478826.1"/>
    <property type="molecule type" value="Genomic_DNA"/>
</dbReference>
<reference evidence="1 2" key="1">
    <citation type="submission" date="2021-02" db="EMBL/GenBank/DDBJ databases">
        <title>Leishmania (Mundinia) enrietti genome sequencing and assembly.</title>
        <authorList>
            <person name="Almutairi H."/>
            <person name="Gatherer D."/>
        </authorList>
    </citation>
    <scope>NUCLEOTIDE SEQUENCE [LARGE SCALE GENOMIC DNA]</scope>
    <source>
        <strain evidence="1">CUR178</strain>
    </source>
</reference>
<organism evidence="1 2">
    <name type="scientific">Leishmania enriettii</name>
    <dbReference type="NCBI Taxonomy" id="5663"/>
    <lineage>
        <taxon>Eukaryota</taxon>
        <taxon>Discoba</taxon>
        <taxon>Euglenozoa</taxon>
        <taxon>Kinetoplastea</taxon>
        <taxon>Metakinetoplastina</taxon>
        <taxon>Trypanosomatida</taxon>
        <taxon>Trypanosomatidae</taxon>
        <taxon>Leishmaniinae</taxon>
        <taxon>Leishmania</taxon>
    </lineage>
</organism>
<gene>
    <name evidence="1" type="ORF">CUR178_05405</name>
</gene>